<protein>
    <submittedName>
        <fullName evidence="2">Uncharacterized protein</fullName>
    </submittedName>
</protein>
<sequence length="56" mass="6416">MMDQLSVVATEQEVTHKDKSQRRRTVTCGNILPYPTGIPPVEYGGWKKNQFKIQNP</sequence>
<name>A0A8J7HW88_9NOST</name>
<comment type="caution">
    <text evidence="2">The sequence shown here is derived from an EMBL/GenBank/DDBJ whole genome shotgun (WGS) entry which is preliminary data.</text>
</comment>
<gene>
    <name evidence="2" type="ORF">I8748_16565</name>
</gene>
<dbReference type="RefSeq" id="WP_198125649.1">
    <property type="nucleotide sequence ID" value="NZ_JAECZC010000029.1"/>
</dbReference>
<evidence type="ECO:0000313" key="3">
    <source>
        <dbReference type="Proteomes" id="UP000632766"/>
    </source>
</evidence>
<accession>A0A8J7HW88</accession>
<dbReference type="Proteomes" id="UP000632766">
    <property type="component" value="Unassembled WGS sequence"/>
</dbReference>
<evidence type="ECO:0000256" key="1">
    <source>
        <dbReference type="SAM" id="MobiDB-lite"/>
    </source>
</evidence>
<proteinExistence type="predicted"/>
<organism evidence="2 3">
    <name type="scientific">Amazonocrinis nigriterrae CENA67</name>
    <dbReference type="NCBI Taxonomy" id="2794033"/>
    <lineage>
        <taxon>Bacteria</taxon>
        <taxon>Bacillati</taxon>
        <taxon>Cyanobacteriota</taxon>
        <taxon>Cyanophyceae</taxon>
        <taxon>Nostocales</taxon>
        <taxon>Nostocaceae</taxon>
        <taxon>Amazonocrinis</taxon>
        <taxon>Amazonocrinis nigriterrae</taxon>
    </lineage>
</organism>
<feature type="region of interest" description="Disordered" evidence="1">
    <location>
        <begin position="1"/>
        <end position="22"/>
    </location>
</feature>
<evidence type="ECO:0000313" key="2">
    <source>
        <dbReference type="EMBL" id="MBH8563784.1"/>
    </source>
</evidence>
<reference evidence="2 3" key="1">
    <citation type="journal article" date="2021" name="Int. J. Syst. Evol. Microbiol.">
        <title>Amazonocrinis nigriterrae gen. nov., sp. nov., Atlanticothrix silvestris gen. nov., sp. nov. and Dendronalium phyllosphericum gen. nov., sp. nov., nostocacean cyanobacteria from Brazilian environments.</title>
        <authorList>
            <person name="Alvarenga D.O."/>
            <person name="Andreote A.P.D."/>
            <person name="Branco L.H.Z."/>
            <person name="Delbaje E."/>
            <person name="Cruz R.B."/>
            <person name="Varani A.M."/>
            <person name="Fiore M.F."/>
        </authorList>
    </citation>
    <scope>NUCLEOTIDE SEQUENCE [LARGE SCALE GENOMIC DNA]</scope>
    <source>
        <strain evidence="2 3">CENA67</strain>
    </source>
</reference>
<dbReference type="AlphaFoldDB" id="A0A8J7HW88"/>
<dbReference type="EMBL" id="JAECZC010000029">
    <property type="protein sequence ID" value="MBH8563784.1"/>
    <property type="molecule type" value="Genomic_DNA"/>
</dbReference>
<keyword evidence="3" id="KW-1185">Reference proteome</keyword>